<evidence type="ECO:0000256" key="4">
    <source>
        <dbReference type="SAM" id="MobiDB-lite"/>
    </source>
</evidence>
<evidence type="ECO:0000259" key="5">
    <source>
        <dbReference type="Pfam" id="PF00009"/>
    </source>
</evidence>
<feature type="compositionally biased region" description="Basic and acidic residues" evidence="4">
    <location>
        <begin position="28"/>
        <end position="45"/>
    </location>
</feature>
<dbReference type="GO" id="GO:0032790">
    <property type="term" value="P:ribosome disassembly"/>
    <property type="evidence" value="ECO:0007669"/>
    <property type="project" value="TreeGrafter"/>
</dbReference>
<feature type="non-terminal residue" evidence="6">
    <location>
        <position position="145"/>
    </location>
</feature>
<name>K0MZH7_9RHOB</name>
<dbReference type="GO" id="GO:0003746">
    <property type="term" value="F:translation elongation factor activity"/>
    <property type="evidence" value="ECO:0007669"/>
    <property type="project" value="UniProtKB-KW"/>
</dbReference>
<keyword evidence="2" id="KW-0648">Protein biosynthesis</keyword>
<evidence type="ECO:0000256" key="2">
    <source>
        <dbReference type="ARBA" id="ARBA00022917"/>
    </source>
</evidence>
<reference evidence="6" key="2">
    <citation type="submission" date="2012-09" db="EMBL/GenBank/DDBJ databases">
        <title>MLSA based barcoding of purple nonsulfur bacteria.</title>
        <authorList>
            <person name="Venkata Ramana V."/>
            <person name="Ramana C.H.V."/>
            <person name="Sasikala C.H.V."/>
        </authorList>
    </citation>
    <scope>NUCLEOTIDE SEQUENCE</scope>
    <source>
        <strain evidence="6">Type strain: JA234</strain>
    </source>
</reference>
<feature type="domain" description="Tr-type G" evidence="5">
    <location>
        <begin position="2"/>
        <end position="42"/>
    </location>
</feature>
<dbReference type="SUPFAM" id="SSF52540">
    <property type="entry name" value="P-loop containing nucleoside triphosphate hydrolases"/>
    <property type="match status" value="1"/>
</dbReference>
<proteinExistence type="predicted"/>
<dbReference type="AlphaFoldDB" id="K0MZH7"/>
<reference evidence="6" key="1">
    <citation type="submission" date="2012-07" db="EMBL/GenBank/DDBJ databases">
        <authorList>
            <person name="Sasikala C."/>
        </authorList>
    </citation>
    <scope>NUCLEOTIDE SEQUENCE</scope>
    <source>
        <strain evidence="6">Type strain: JA234</strain>
    </source>
</reference>
<dbReference type="Pfam" id="PF00009">
    <property type="entry name" value="GTP_EFTU"/>
    <property type="match status" value="1"/>
</dbReference>
<evidence type="ECO:0000256" key="1">
    <source>
        <dbReference type="ARBA" id="ARBA00022741"/>
    </source>
</evidence>
<organism evidence="6">
    <name type="scientific">Cereibacter ovatus</name>
    <dbReference type="NCBI Taxonomy" id="439529"/>
    <lineage>
        <taxon>Bacteria</taxon>
        <taxon>Pseudomonadati</taxon>
        <taxon>Pseudomonadota</taxon>
        <taxon>Alphaproteobacteria</taxon>
        <taxon>Rhodobacterales</taxon>
        <taxon>Paracoccaceae</taxon>
        <taxon>Cereibacter</taxon>
    </lineage>
</organism>
<gene>
    <name evidence="6" type="primary">fusA</name>
</gene>
<accession>K0MZH7</accession>
<evidence type="ECO:0000313" key="6">
    <source>
        <dbReference type="EMBL" id="CCJ65188.1"/>
    </source>
</evidence>
<keyword evidence="6" id="KW-0251">Elongation factor</keyword>
<dbReference type="InterPro" id="IPR027417">
    <property type="entry name" value="P-loop_NTPase"/>
</dbReference>
<keyword evidence="3" id="KW-0342">GTP-binding</keyword>
<dbReference type="EMBL" id="HE966444">
    <property type="protein sequence ID" value="CCJ65188.1"/>
    <property type="molecule type" value="Genomic_DNA"/>
</dbReference>
<dbReference type="PANTHER" id="PTHR43261">
    <property type="entry name" value="TRANSLATION ELONGATION FACTOR G-RELATED"/>
    <property type="match status" value="1"/>
</dbReference>
<evidence type="ECO:0000256" key="3">
    <source>
        <dbReference type="ARBA" id="ARBA00023134"/>
    </source>
</evidence>
<feature type="region of interest" description="Disordered" evidence="4">
    <location>
        <begin position="28"/>
        <end position="145"/>
    </location>
</feature>
<feature type="compositionally biased region" description="Low complexity" evidence="4">
    <location>
        <begin position="75"/>
        <end position="90"/>
    </location>
</feature>
<keyword evidence="1" id="KW-0547">Nucleotide-binding</keyword>
<dbReference type="Gene3D" id="3.40.50.300">
    <property type="entry name" value="P-loop containing nucleotide triphosphate hydrolases"/>
    <property type="match status" value="1"/>
</dbReference>
<dbReference type="PANTHER" id="PTHR43261:SF1">
    <property type="entry name" value="RIBOSOME-RELEASING FACTOR 2, MITOCHONDRIAL"/>
    <property type="match status" value="1"/>
</dbReference>
<feature type="compositionally biased region" description="Polar residues" evidence="4">
    <location>
        <begin position="132"/>
        <end position="145"/>
    </location>
</feature>
<dbReference type="GO" id="GO:0003924">
    <property type="term" value="F:GTPase activity"/>
    <property type="evidence" value="ECO:0007669"/>
    <property type="project" value="InterPro"/>
</dbReference>
<dbReference type="GO" id="GO:0005525">
    <property type="term" value="F:GTP binding"/>
    <property type="evidence" value="ECO:0007669"/>
    <property type="project" value="UniProtKB-KW"/>
</dbReference>
<feature type="non-terminal residue" evidence="6">
    <location>
        <position position="1"/>
    </location>
</feature>
<sequence>AIGIMAHIDAGKTTTTERILFYTGKNHKMGETHEGASDHGLDGCRSRSGGSPSPRPRPRPSGSAPRMARPRRPRSTASTSSTPPATSTSPLKSNARWRFSTGPCAFWTPTPASSRRRKPSGGRLTATRFRGSCSSTRWTRSAPTS</sequence>
<protein>
    <submittedName>
        <fullName evidence="6">Elongation factor EF-G</fullName>
    </submittedName>
</protein>
<dbReference type="InterPro" id="IPR000795">
    <property type="entry name" value="T_Tr_GTP-bd_dom"/>
</dbReference>